<evidence type="ECO:0000256" key="12">
    <source>
        <dbReference type="SAM" id="MobiDB-lite"/>
    </source>
</evidence>
<feature type="non-terminal residue" evidence="14">
    <location>
        <position position="1"/>
    </location>
</feature>
<name>A0AAV2SN96_MEGNR</name>
<evidence type="ECO:0000259" key="13">
    <source>
        <dbReference type="Pfam" id="PF03200"/>
    </source>
</evidence>
<evidence type="ECO:0000256" key="2">
    <source>
        <dbReference type="ARBA" id="ARBA00010833"/>
    </source>
</evidence>
<dbReference type="InterPro" id="IPR008928">
    <property type="entry name" value="6-hairpin_glycosidase_sf"/>
</dbReference>
<feature type="compositionally biased region" description="Basic and acidic residues" evidence="12">
    <location>
        <begin position="40"/>
        <end position="50"/>
    </location>
</feature>
<comment type="caution">
    <text evidence="14">The sequence shown here is derived from an EMBL/GenBank/DDBJ whole genome shotgun (WGS) entry which is preliminary data.</text>
</comment>
<dbReference type="GO" id="GO:0005789">
    <property type="term" value="C:endoplasmic reticulum membrane"/>
    <property type="evidence" value="ECO:0007669"/>
    <property type="project" value="UniProtKB-SubCell"/>
</dbReference>
<comment type="similarity">
    <text evidence="2">Belongs to the glycosyl hydrolase 63 family.</text>
</comment>
<evidence type="ECO:0000256" key="9">
    <source>
        <dbReference type="ARBA" id="ARBA00023180"/>
    </source>
</evidence>
<keyword evidence="10" id="KW-0326">Glycosidase</keyword>
<reference evidence="14 15" key="1">
    <citation type="submission" date="2024-05" db="EMBL/GenBank/DDBJ databases">
        <authorList>
            <person name="Wallberg A."/>
        </authorList>
    </citation>
    <scope>NUCLEOTIDE SEQUENCE [LARGE SCALE GENOMIC DNA]</scope>
</reference>
<comment type="subcellular location">
    <subcellularLocation>
        <location evidence="1">Endoplasmic reticulum membrane</location>
        <topology evidence="1">Single-pass type II membrane protein</topology>
    </subcellularLocation>
</comment>
<evidence type="ECO:0000313" key="14">
    <source>
        <dbReference type="EMBL" id="CAL4229108.1"/>
    </source>
</evidence>
<dbReference type="Pfam" id="PF03200">
    <property type="entry name" value="Glyco_hydro_63"/>
    <property type="match status" value="1"/>
</dbReference>
<keyword evidence="7" id="KW-1133">Transmembrane helix</keyword>
<dbReference type="EC" id="3.2.1.106" evidence="11"/>
<feature type="region of interest" description="Disordered" evidence="12">
    <location>
        <begin position="31"/>
        <end position="50"/>
    </location>
</feature>
<sequence length="297" mass="34880">YNWFNTTQKGDLSGTYRWRGRDPTAIRELNPKTLTSGLDDYPRSSHPTTDERHLDLRCWMALASGLMADIANLIEKDPKRFEDTYDYLSDNNVLDSLHWSYSANGYMDYGLHTDNAELRKIATPNRQNQNVEMKRVVMADPKHRFVDTFGYVSFFPLFLQIIDPYSPKLAKVLEDLRRPDLLWTQYGLRSLAKNSVFYMKRNTEHDAPYWRGPIWINMNYLAVRALHYYSKTDGPHQELAKEVYKELRDNVVHNVMKEYKRTGYIWEQYNDKTGKGQGCRPFTGWSALVVLMMGETF</sequence>
<organism evidence="14 15">
    <name type="scientific">Meganyctiphanes norvegica</name>
    <name type="common">Northern krill</name>
    <name type="synonym">Thysanopoda norvegica</name>
    <dbReference type="NCBI Taxonomy" id="48144"/>
    <lineage>
        <taxon>Eukaryota</taxon>
        <taxon>Metazoa</taxon>
        <taxon>Ecdysozoa</taxon>
        <taxon>Arthropoda</taxon>
        <taxon>Crustacea</taxon>
        <taxon>Multicrustacea</taxon>
        <taxon>Malacostraca</taxon>
        <taxon>Eumalacostraca</taxon>
        <taxon>Eucarida</taxon>
        <taxon>Euphausiacea</taxon>
        <taxon>Euphausiidae</taxon>
        <taxon>Meganyctiphanes</taxon>
    </lineage>
</organism>
<evidence type="ECO:0000256" key="3">
    <source>
        <dbReference type="ARBA" id="ARBA00022692"/>
    </source>
</evidence>
<dbReference type="InterPro" id="IPR031335">
    <property type="entry name" value="Glyco_hydro_63_C"/>
</dbReference>
<dbReference type="InterPro" id="IPR004888">
    <property type="entry name" value="Glycoside_hydrolase_63"/>
</dbReference>
<feature type="domain" description="Glycosyl hydrolase family 63 C-terminal" evidence="13">
    <location>
        <begin position="1"/>
        <end position="295"/>
    </location>
</feature>
<evidence type="ECO:0000256" key="11">
    <source>
        <dbReference type="ARBA" id="ARBA00038888"/>
    </source>
</evidence>
<evidence type="ECO:0000256" key="4">
    <source>
        <dbReference type="ARBA" id="ARBA00022801"/>
    </source>
</evidence>
<keyword evidence="3" id="KW-0812">Transmembrane</keyword>
<proteinExistence type="inferred from homology"/>
<dbReference type="PANTHER" id="PTHR10412">
    <property type="entry name" value="MANNOSYL-OLIGOSACCHARIDE GLUCOSIDASE"/>
    <property type="match status" value="1"/>
</dbReference>
<dbReference type="EMBL" id="CAXKWB010106676">
    <property type="protein sequence ID" value="CAL4229108.1"/>
    <property type="molecule type" value="Genomic_DNA"/>
</dbReference>
<keyword evidence="8" id="KW-0472">Membrane</keyword>
<protein>
    <recommendedName>
        <fullName evidence="11">mannosyl-oligosaccharide glucosidase</fullName>
        <ecNumber evidence="11">3.2.1.106</ecNumber>
    </recommendedName>
</protein>
<dbReference type="Proteomes" id="UP001497623">
    <property type="component" value="Unassembled WGS sequence"/>
</dbReference>
<keyword evidence="5" id="KW-0256">Endoplasmic reticulum</keyword>
<dbReference type="GO" id="GO:0004573">
    <property type="term" value="F:Glc3Man9GlcNAc2 oligosaccharide glucosidase activity"/>
    <property type="evidence" value="ECO:0007669"/>
    <property type="project" value="UniProtKB-EC"/>
</dbReference>
<accession>A0AAV2SN96</accession>
<evidence type="ECO:0000313" key="15">
    <source>
        <dbReference type="Proteomes" id="UP001497623"/>
    </source>
</evidence>
<evidence type="ECO:0000256" key="10">
    <source>
        <dbReference type="ARBA" id="ARBA00023295"/>
    </source>
</evidence>
<evidence type="ECO:0000256" key="8">
    <source>
        <dbReference type="ARBA" id="ARBA00023136"/>
    </source>
</evidence>
<dbReference type="AlphaFoldDB" id="A0AAV2SN96"/>
<evidence type="ECO:0000256" key="7">
    <source>
        <dbReference type="ARBA" id="ARBA00022989"/>
    </source>
</evidence>
<keyword evidence="15" id="KW-1185">Reference proteome</keyword>
<keyword evidence="4" id="KW-0378">Hydrolase</keyword>
<dbReference type="InterPro" id="IPR012341">
    <property type="entry name" value="6hp_glycosidase-like_sf"/>
</dbReference>
<gene>
    <name evidence="14" type="ORF">MNOR_LOCUS39669</name>
</gene>
<evidence type="ECO:0000256" key="1">
    <source>
        <dbReference type="ARBA" id="ARBA00004648"/>
    </source>
</evidence>
<dbReference type="SUPFAM" id="SSF48208">
    <property type="entry name" value="Six-hairpin glycosidases"/>
    <property type="match status" value="1"/>
</dbReference>
<evidence type="ECO:0000256" key="6">
    <source>
        <dbReference type="ARBA" id="ARBA00022968"/>
    </source>
</evidence>
<dbReference type="Gene3D" id="1.50.10.10">
    <property type="match status" value="1"/>
</dbReference>
<dbReference type="GO" id="GO:0006487">
    <property type="term" value="P:protein N-linked glycosylation"/>
    <property type="evidence" value="ECO:0007669"/>
    <property type="project" value="TreeGrafter"/>
</dbReference>
<evidence type="ECO:0000256" key="5">
    <source>
        <dbReference type="ARBA" id="ARBA00022824"/>
    </source>
</evidence>
<dbReference type="PANTHER" id="PTHR10412:SF11">
    <property type="entry name" value="MANNOSYL-OLIGOSACCHARIDE GLUCOSIDASE"/>
    <property type="match status" value="1"/>
</dbReference>
<dbReference type="GO" id="GO:0009311">
    <property type="term" value="P:oligosaccharide metabolic process"/>
    <property type="evidence" value="ECO:0007669"/>
    <property type="project" value="InterPro"/>
</dbReference>
<keyword evidence="9" id="KW-0325">Glycoprotein</keyword>
<keyword evidence="6" id="KW-0735">Signal-anchor</keyword>